<name>A0ABV6IZU4_9PROT</name>
<accession>A0ABV6IZU4</accession>
<comment type="caution">
    <text evidence="1">The sequence shown here is derived from an EMBL/GenBank/DDBJ whole genome shotgun (WGS) entry which is preliminary data.</text>
</comment>
<keyword evidence="2" id="KW-1185">Reference proteome</keyword>
<gene>
    <name evidence="1" type="ORF">ACFFIC_24810</name>
</gene>
<sequence>MTTRGLPHWPWNGAAPEDLPPAEAVLLEACRAWVEATREGRAPLPALRLPMVTEGVESAAPALDALLRGLACPGSMGCRLCPRLTPAEGALLMGLGLAQRATRREALAAFLRLAPPGAAYAAMGPALAVGMAMRRAGLLLAHPLRANS</sequence>
<proteinExistence type="predicted"/>
<organism evidence="1 2">
    <name type="scientific">Muricoccus vinaceus</name>
    <dbReference type="NCBI Taxonomy" id="424704"/>
    <lineage>
        <taxon>Bacteria</taxon>
        <taxon>Pseudomonadati</taxon>
        <taxon>Pseudomonadota</taxon>
        <taxon>Alphaproteobacteria</taxon>
        <taxon>Acetobacterales</taxon>
        <taxon>Roseomonadaceae</taxon>
        <taxon>Muricoccus</taxon>
    </lineage>
</organism>
<protein>
    <submittedName>
        <fullName evidence="1">Uncharacterized protein</fullName>
    </submittedName>
</protein>
<evidence type="ECO:0000313" key="1">
    <source>
        <dbReference type="EMBL" id="MFC0388739.1"/>
    </source>
</evidence>
<evidence type="ECO:0000313" key="2">
    <source>
        <dbReference type="Proteomes" id="UP001589789"/>
    </source>
</evidence>
<reference evidence="1 2" key="1">
    <citation type="submission" date="2024-09" db="EMBL/GenBank/DDBJ databases">
        <authorList>
            <person name="Sun Q."/>
            <person name="Mori K."/>
        </authorList>
    </citation>
    <scope>NUCLEOTIDE SEQUENCE [LARGE SCALE GENOMIC DNA]</scope>
    <source>
        <strain evidence="1 2">CCM 7468</strain>
    </source>
</reference>
<dbReference type="RefSeq" id="WP_377055422.1">
    <property type="nucleotide sequence ID" value="NZ_JBHLVZ010000084.1"/>
</dbReference>
<dbReference type="EMBL" id="JBHLVZ010000084">
    <property type="protein sequence ID" value="MFC0388739.1"/>
    <property type="molecule type" value="Genomic_DNA"/>
</dbReference>
<dbReference type="Proteomes" id="UP001589789">
    <property type="component" value="Unassembled WGS sequence"/>
</dbReference>